<proteinExistence type="predicted"/>
<accession>A0A934SZJ0</accession>
<sequence length="54" mass="5694">MSQTDTDTSLFRTCNAFATKAAHAVFPLNLFAPRIAASLIADFPVNGMLSSSCA</sequence>
<comment type="caution">
    <text evidence="1">The sequence shown here is derived from an EMBL/GenBank/DDBJ whole genome shotgun (WGS) entry which is preliminary data.</text>
</comment>
<name>A0A934SZJ0_9BURK</name>
<reference evidence="1" key="1">
    <citation type="submission" date="2021-01" db="EMBL/GenBank/DDBJ databases">
        <title>Genome sequence of strain Noviherbaspirillum sp. DKR-6.</title>
        <authorList>
            <person name="Chaudhary D.K."/>
        </authorList>
    </citation>
    <scope>NUCLEOTIDE SEQUENCE</scope>
    <source>
        <strain evidence="1">DKR-6</strain>
    </source>
</reference>
<dbReference type="AlphaFoldDB" id="A0A934SZJ0"/>
<dbReference type="EMBL" id="JAEPBG010000002">
    <property type="protein sequence ID" value="MBK4734603.1"/>
    <property type="molecule type" value="Genomic_DNA"/>
</dbReference>
<evidence type="ECO:0000313" key="2">
    <source>
        <dbReference type="Proteomes" id="UP000622890"/>
    </source>
</evidence>
<keyword evidence="2" id="KW-1185">Reference proteome</keyword>
<protein>
    <submittedName>
        <fullName evidence="1">Uncharacterized protein</fullName>
    </submittedName>
</protein>
<dbReference type="Proteomes" id="UP000622890">
    <property type="component" value="Unassembled WGS sequence"/>
</dbReference>
<organism evidence="1 2">
    <name type="scientific">Noviherbaspirillum pedocola</name>
    <dbReference type="NCBI Taxonomy" id="2801341"/>
    <lineage>
        <taxon>Bacteria</taxon>
        <taxon>Pseudomonadati</taxon>
        <taxon>Pseudomonadota</taxon>
        <taxon>Betaproteobacteria</taxon>
        <taxon>Burkholderiales</taxon>
        <taxon>Oxalobacteraceae</taxon>
        <taxon>Noviherbaspirillum</taxon>
    </lineage>
</organism>
<gene>
    <name evidence="1" type="ORF">JJB74_08305</name>
</gene>
<evidence type="ECO:0000313" key="1">
    <source>
        <dbReference type="EMBL" id="MBK4734603.1"/>
    </source>
</evidence>
<dbReference type="RefSeq" id="WP_200591336.1">
    <property type="nucleotide sequence ID" value="NZ_JAEPBG010000002.1"/>
</dbReference>